<evidence type="ECO:0000313" key="2">
    <source>
        <dbReference type="EMBL" id="KAL3315224.1"/>
    </source>
</evidence>
<reference evidence="2 3" key="1">
    <citation type="submission" date="2024-11" db="EMBL/GenBank/DDBJ databases">
        <title>Adaptive evolution of stress response genes in parasites aligns with host niche diversity.</title>
        <authorList>
            <person name="Hahn C."/>
            <person name="Resl P."/>
        </authorList>
    </citation>
    <scope>NUCLEOTIDE SEQUENCE [LARGE SCALE GENOMIC DNA]</scope>
    <source>
        <strain evidence="2">EGGRZ-B1_66</strain>
        <tissue evidence="2">Body</tissue>
    </source>
</reference>
<feature type="compositionally biased region" description="Basic residues" evidence="1">
    <location>
        <begin position="88"/>
        <end position="97"/>
    </location>
</feature>
<feature type="region of interest" description="Disordered" evidence="1">
    <location>
        <begin position="66"/>
        <end position="103"/>
    </location>
</feature>
<proteinExistence type="predicted"/>
<feature type="compositionally biased region" description="Polar residues" evidence="1">
    <location>
        <begin position="37"/>
        <end position="48"/>
    </location>
</feature>
<accession>A0ABD2Q6P0</accession>
<organism evidence="2 3">
    <name type="scientific">Cichlidogyrus casuarinus</name>
    <dbReference type="NCBI Taxonomy" id="1844966"/>
    <lineage>
        <taxon>Eukaryota</taxon>
        <taxon>Metazoa</taxon>
        <taxon>Spiralia</taxon>
        <taxon>Lophotrochozoa</taxon>
        <taxon>Platyhelminthes</taxon>
        <taxon>Monogenea</taxon>
        <taxon>Monopisthocotylea</taxon>
        <taxon>Dactylogyridea</taxon>
        <taxon>Ancyrocephalidae</taxon>
        <taxon>Cichlidogyrus</taxon>
    </lineage>
</organism>
<dbReference type="AlphaFoldDB" id="A0ABD2Q6P0"/>
<dbReference type="EMBL" id="JBJKFK010000796">
    <property type="protein sequence ID" value="KAL3315224.1"/>
    <property type="molecule type" value="Genomic_DNA"/>
</dbReference>
<feature type="region of interest" description="Disordered" evidence="1">
    <location>
        <begin position="16"/>
        <end position="51"/>
    </location>
</feature>
<dbReference type="Proteomes" id="UP001626550">
    <property type="component" value="Unassembled WGS sequence"/>
</dbReference>
<evidence type="ECO:0000256" key="1">
    <source>
        <dbReference type="SAM" id="MobiDB-lite"/>
    </source>
</evidence>
<protein>
    <submittedName>
        <fullName evidence="2">Uncharacterized protein</fullName>
    </submittedName>
</protein>
<name>A0ABD2Q6P0_9PLAT</name>
<gene>
    <name evidence="2" type="ORF">Ciccas_006138</name>
</gene>
<sequence length="103" mass="11033">MQAMAMFLIVADTEPEENVSGGVSPTNGRLPRVKISLKSNGAEPTSANRPPLKLTLRTMNICAAVSSTSPSDSFIEESSPIQVDSRSRRSMSLKSKKPLPSQS</sequence>
<comment type="caution">
    <text evidence="2">The sequence shown here is derived from an EMBL/GenBank/DDBJ whole genome shotgun (WGS) entry which is preliminary data.</text>
</comment>
<evidence type="ECO:0000313" key="3">
    <source>
        <dbReference type="Proteomes" id="UP001626550"/>
    </source>
</evidence>
<keyword evidence="3" id="KW-1185">Reference proteome</keyword>